<protein>
    <recommendedName>
        <fullName evidence="1">Mannosyl-3-phosphoglycerate synthase</fullName>
        <ecNumber evidence="1">2.4.1.217</ecNumber>
    </recommendedName>
</protein>
<keyword evidence="2" id="KW-0328">Glycosyltransferase</keyword>
<dbReference type="KEGG" id="nvn:NVIE_006110"/>
<dbReference type="GeneID" id="74945876"/>
<dbReference type="SUPFAM" id="SSF53448">
    <property type="entry name" value="Nucleotide-diphospho-sugar transferases"/>
    <property type="match status" value="1"/>
</dbReference>
<dbReference type="EMBL" id="CP007536">
    <property type="protein sequence ID" value="AIC14814.1"/>
    <property type="molecule type" value="Genomic_DNA"/>
</dbReference>
<accession>A0A060HDM7</accession>
<evidence type="ECO:0000313" key="3">
    <source>
        <dbReference type="Proteomes" id="UP000027093"/>
    </source>
</evidence>
<dbReference type="STRING" id="926571.NVIE_006110"/>
<dbReference type="Proteomes" id="UP000027093">
    <property type="component" value="Chromosome"/>
</dbReference>
<dbReference type="HOGENOM" id="CLU_028916_0_0_2"/>
<organism evidence="2 3">
    <name type="scientific">Nitrososphaera viennensis EN76</name>
    <dbReference type="NCBI Taxonomy" id="926571"/>
    <lineage>
        <taxon>Archaea</taxon>
        <taxon>Nitrososphaerota</taxon>
        <taxon>Nitrososphaeria</taxon>
        <taxon>Nitrososphaerales</taxon>
        <taxon>Nitrososphaeraceae</taxon>
        <taxon>Nitrososphaera</taxon>
    </lineage>
</organism>
<evidence type="ECO:0000256" key="1">
    <source>
        <dbReference type="NCBIfam" id="TIGR02460"/>
    </source>
</evidence>
<dbReference type="NCBIfam" id="TIGR02460">
    <property type="entry name" value="osmo_MPGsynth"/>
    <property type="match status" value="1"/>
</dbReference>
<dbReference type="Gene3D" id="3.90.550.10">
    <property type="entry name" value="Spore Coat Polysaccharide Biosynthesis Protein SpsA, Chain A"/>
    <property type="match status" value="1"/>
</dbReference>
<reference evidence="2 3" key="1">
    <citation type="journal article" date="2014" name="Int. J. Syst. Evol. Microbiol.">
        <title>Nitrososphaera viennensis gen. nov., sp. nov., an aerobic and mesophilic, ammonia-oxidizing archaeon from soil and a member of the archaeal phylum Thaumarchaeota.</title>
        <authorList>
            <person name="Stieglmeier M."/>
            <person name="Klingl A."/>
            <person name="Alves R.J."/>
            <person name="Rittmann S.K."/>
            <person name="Melcher M."/>
            <person name="Leisch N."/>
            <person name="Schleper C."/>
        </authorList>
    </citation>
    <scope>NUCLEOTIDE SEQUENCE [LARGE SCALE GENOMIC DNA]</scope>
    <source>
        <strain evidence="2">EN76</strain>
    </source>
</reference>
<evidence type="ECO:0000313" key="2">
    <source>
        <dbReference type="EMBL" id="AIC14814.1"/>
    </source>
</evidence>
<dbReference type="RefSeq" id="WP_075053958.1">
    <property type="nucleotide sequence ID" value="NZ_CP007536.1"/>
</dbReference>
<gene>
    <name evidence="2" type="primary">mngA</name>
    <name evidence="2" type="ORF">NVIE_006110</name>
</gene>
<dbReference type="Pfam" id="PF09488">
    <property type="entry name" value="Osmo_MPGsynth"/>
    <property type="match status" value="1"/>
</dbReference>
<dbReference type="OrthoDB" id="9468at2157"/>
<dbReference type="InterPro" id="IPR029044">
    <property type="entry name" value="Nucleotide-diphossugar_trans"/>
</dbReference>
<sequence length="401" mass="45093">MKLDFPRYTERLGAVSIHGVQRIYELDSGKSKGFLTSHQTIKKFDYDEISNILHDMAIVVPVKDEKLKLLEGVLSGIPNECLVIIISNSPRNPVDRFTMEAETVRQLGRFMDKRIVVMYQRDPALGDIFKKLGYDSILAPDGNVRNGKAEGMVIGMLIAKMYQKDYVGFIDSDNYVPGAVNEYVKIFAAGFGMASTPYSNIRVSWVFKPKVRNNSLQFSKWGRVSEVTNKNLNSMLSGITGFETEVIKTGNSGEHALSMPLAESLHYSSGYSIEPYEFVDIFEKFGGLLPSDYPNAIEKGVEIFQIETRNPHFHEDKGKSHLNEMLEAALATIAGSKICPPDLKEGLDDQIAHMSGIKSHKKPDYRKKYPVIEPISAIPIEEFAKNLREKVETFFRYGGLK</sequence>
<name>A0A060HDM7_9ARCH</name>
<dbReference type="GO" id="GO:0005737">
    <property type="term" value="C:cytoplasm"/>
    <property type="evidence" value="ECO:0007669"/>
    <property type="project" value="InterPro"/>
</dbReference>
<dbReference type="GO" id="GO:0050504">
    <property type="term" value="F:mannosyl-3-phosphoglycerate synthase activity"/>
    <property type="evidence" value="ECO:0007669"/>
    <property type="project" value="UniProtKB-UniRule"/>
</dbReference>
<keyword evidence="3" id="KW-1185">Reference proteome</keyword>
<dbReference type="EC" id="2.4.1.217" evidence="1"/>
<proteinExistence type="predicted"/>
<dbReference type="GO" id="GO:0051479">
    <property type="term" value="P:mannosylglycerate biosynthetic process"/>
    <property type="evidence" value="ECO:0007669"/>
    <property type="project" value="InterPro"/>
</dbReference>
<dbReference type="InterPro" id="IPR012812">
    <property type="entry name" value="Osmo_MPG_synth"/>
</dbReference>
<keyword evidence="2" id="KW-0808">Transferase</keyword>
<dbReference type="AlphaFoldDB" id="A0A060HDM7"/>